<evidence type="ECO:0000259" key="4">
    <source>
        <dbReference type="PROSITE" id="PS51063"/>
    </source>
</evidence>
<dbReference type="InterPro" id="IPR050397">
    <property type="entry name" value="Env_Response_Regulators"/>
</dbReference>
<dbReference type="InterPro" id="IPR036388">
    <property type="entry name" value="WH-like_DNA-bd_sf"/>
</dbReference>
<sequence>MELKDYLPVWNKLTEKEKLALENSVVRKKLKKGTVIHNGTQDCNGLFIIISGEIRVYTISDGGREITVYRLFDRDICLFSASCMLNSIQFELTIETQKETDVFILPVEIYKKIMAESAPLANFTNELLSSRFTEVMWLLDQILWKSFDKRLAGFLLEESAIQGSETLKITHEEIGNHLGNPREVVTRMLKYFSGEGMVELARGTIKLTDIKKLQNI</sequence>
<evidence type="ECO:0000313" key="5">
    <source>
        <dbReference type="EMBL" id="HIU58795.1"/>
    </source>
</evidence>
<evidence type="ECO:0000256" key="1">
    <source>
        <dbReference type="ARBA" id="ARBA00023015"/>
    </source>
</evidence>
<dbReference type="Gene3D" id="1.10.10.10">
    <property type="entry name" value="Winged helix-like DNA-binding domain superfamily/Winged helix DNA-binding domain"/>
    <property type="match status" value="1"/>
</dbReference>
<dbReference type="GO" id="GO:0003677">
    <property type="term" value="F:DNA binding"/>
    <property type="evidence" value="ECO:0007669"/>
    <property type="project" value="UniProtKB-KW"/>
</dbReference>
<dbReference type="PANTHER" id="PTHR24567:SF74">
    <property type="entry name" value="HTH-TYPE TRANSCRIPTIONAL REGULATOR ARCR"/>
    <property type="match status" value="1"/>
</dbReference>
<keyword evidence="1" id="KW-0805">Transcription regulation</keyword>
<dbReference type="PRINTS" id="PR00034">
    <property type="entry name" value="HTHCRP"/>
</dbReference>
<dbReference type="InterPro" id="IPR014710">
    <property type="entry name" value="RmlC-like_jellyroll"/>
</dbReference>
<dbReference type="EMBL" id="DVMZ01000050">
    <property type="protein sequence ID" value="HIU58795.1"/>
    <property type="molecule type" value="Genomic_DNA"/>
</dbReference>
<reference evidence="5" key="1">
    <citation type="submission" date="2020-10" db="EMBL/GenBank/DDBJ databases">
        <authorList>
            <person name="Gilroy R."/>
        </authorList>
    </citation>
    <scope>NUCLEOTIDE SEQUENCE</scope>
    <source>
        <strain evidence="5">11687</strain>
    </source>
</reference>
<keyword evidence="3" id="KW-0804">Transcription</keyword>
<name>A0A9D1ME90_9FIRM</name>
<dbReference type="AlphaFoldDB" id="A0A9D1ME90"/>
<gene>
    <name evidence="5" type="ORF">IAC57_01710</name>
</gene>
<accession>A0A9D1ME90</accession>
<dbReference type="GO" id="GO:0003700">
    <property type="term" value="F:DNA-binding transcription factor activity"/>
    <property type="evidence" value="ECO:0007669"/>
    <property type="project" value="TreeGrafter"/>
</dbReference>
<evidence type="ECO:0000313" key="6">
    <source>
        <dbReference type="Proteomes" id="UP000824081"/>
    </source>
</evidence>
<evidence type="ECO:0000256" key="3">
    <source>
        <dbReference type="ARBA" id="ARBA00023163"/>
    </source>
</evidence>
<feature type="domain" description="HTH crp-type" evidence="4">
    <location>
        <begin position="145"/>
        <end position="211"/>
    </location>
</feature>
<dbReference type="InterPro" id="IPR018490">
    <property type="entry name" value="cNMP-bd_dom_sf"/>
</dbReference>
<dbReference type="Proteomes" id="UP000824081">
    <property type="component" value="Unassembled WGS sequence"/>
</dbReference>
<keyword evidence="2" id="KW-0238">DNA-binding</keyword>
<proteinExistence type="predicted"/>
<dbReference type="GO" id="GO:0005829">
    <property type="term" value="C:cytosol"/>
    <property type="evidence" value="ECO:0007669"/>
    <property type="project" value="TreeGrafter"/>
</dbReference>
<protein>
    <submittedName>
        <fullName evidence="5">Crp/Fnr family transcriptional regulator</fullName>
    </submittedName>
</protein>
<evidence type="ECO:0000256" key="2">
    <source>
        <dbReference type="ARBA" id="ARBA00023125"/>
    </source>
</evidence>
<dbReference type="InterPro" id="IPR000595">
    <property type="entry name" value="cNMP-bd_dom"/>
</dbReference>
<dbReference type="PROSITE" id="PS51063">
    <property type="entry name" value="HTH_CRP_2"/>
    <property type="match status" value="1"/>
</dbReference>
<dbReference type="SMART" id="SM00419">
    <property type="entry name" value="HTH_CRP"/>
    <property type="match status" value="1"/>
</dbReference>
<dbReference type="InterPro" id="IPR012318">
    <property type="entry name" value="HTH_CRP"/>
</dbReference>
<dbReference type="Gene3D" id="2.60.120.10">
    <property type="entry name" value="Jelly Rolls"/>
    <property type="match status" value="1"/>
</dbReference>
<dbReference type="InterPro" id="IPR036390">
    <property type="entry name" value="WH_DNA-bd_sf"/>
</dbReference>
<reference evidence="5" key="2">
    <citation type="journal article" date="2021" name="PeerJ">
        <title>Extensive microbial diversity within the chicken gut microbiome revealed by metagenomics and culture.</title>
        <authorList>
            <person name="Gilroy R."/>
            <person name="Ravi A."/>
            <person name="Getino M."/>
            <person name="Pursley I."/>
            <person name="Horton D.L."/>
            <person name="Alikhan N.F."/>
            <person name="Baker D."/>
            <person name="Gharbi K."/>
            <person name="Hall N."/>
            <person name="Watson M."/>
            <person name="Adriaenssens E.M."/>
            <person name="Foster-Nyarko E."/>
            <person name="Jarju S."/>
            <person name="Secka A."/>
            <person name="Antonio M."/>
            <person name="Oren A."/>
            <person name="Chaudhuri R.R."/>
            <person name="La Ragione R."/>
            <person name="Hildebrand F."/>
            <person name="Pallen M.J."/>
        </authorList>
    </citation>
    <scope>NUCLEOTIDE SEQUENCE</scope>
    <source>
        <strain evidence="5">11687</strain>
    </source>
</reference>
<comment type="caution">
    <text evidence="5">The sequence shown here is derived from an EMBL/GenBank/DDBJ whole genome shotgun (WGS) entry which is preliminary data.</text>
</comment>
<dbReference type="SUPFAM" id="SSF51206">
    <property type="entry name" value="cAMP-binding domain-like"/>
    <property type="match status" value="1"/>
</dbReference>
<organism evidence="5 6">
    <name type="scientific">Candidatus Scatosoma pullistercoris</name>
    <dbReference type="NCBI Taxonomy" id="2840934"/>
    <lineage>
        <taxon>Bacteria</taxon>
        <taxon>Bacillati</taxon>
        <taxon>Bacillota</taxon>
        <taxon>Clostridia</taxon>
        <taxon>Candidatus Scatosoma</taxon>
    </lineage>
</organism>
<dbReference type="PANTHER" id="PTHR24567">
    <property type="entry name" value="CRP FAMILY TRANSCRIPTIONAL REGULATORY PROTEIN"/>
    <property type="match status" value="1"/>
</dbReference>
<dbReference type="CDD" id="cd00038">
    <property type="entry name" value="CAP_ED"/>
    <property type="match status" value="1"/>
</dbReference>
<dbReference type="Pfam" id="PF00027">
    <property type="entry name" value="cNMP_binding"/>
    <property type="match status" value="1"/>
</dbReference>
<dbReference type="Pfam" id="PF13545">
    <property type="entry name" value="HTH_Crp_2"/>
    <property type="match status" value="1"/>
</dbReference>
<dbReference type="SUPFAM" id="SSF46785">
    <property type="entry name" value="Winged helix' DNA-binding domain"/>
    <property type="match status" value="1"/>
</dbReference>